<organism evidence="3 4">
    <name type="scientific">Streptomyces poonensis</name>
    <dbReference type="NCBI Taxonomy" id="68255"/>
    <lineage>
        <taxon>Bacteria</taxon>
        <taxon>Bacillati</taxon>
        <taxon>Actinomycetota</taxon>
        <taxon>Actinomycetes</taxon>
        <taxon>Kitasatosporales</taxon>
        <taxon>Streptomycetaceae</taxon>
        <taxon>Streptomyces</taxon>
    </lineage>
</organism>
<evidence type="ECO:0000313" key="3">
    <source>
        <dbReference type="EMBL" id="GGY87452.1"/>
    </source>
</evidence>
<proteinExistence type="predicted"/>
<gene>
    <name evidence="3" type="ORF">GCM10010365_01740</name>
</gene>
<evidence type="ECO:0000259" key="2">
    <source>
        <dbReference type="Pfam" id="PF04149"/>
    </source>
</evidence>
<dbReference type="RefSeq" id="WP_189854258.1">
    <property type="nucleotide sequence ID" value="NZ_BMVW01000001.1"/>
</dbReference>
<feature type="domain" description="DUF397" evidence="2">
    <location>
        <begin position="11"/>
        <end position="59"/>
    </location>
</feature>
<keyword evidence="4" id="KW-1185">Reference proteome</keyword>
<accession>A0A918P8B0</accession>
<reference evidence="3" key="1">
    <citation type="journal article" date="2014" name="Int. J. Syst. Evol. Microbiol.">
        <title>Complete genome sequence of Corynebacterium casei LMG S-19264T (=DSM 44701T), isolated from a smear-ripened cheese.</title>
        <authorList>
            <consortium name="US DOE Joint Genome Institute (JGI-PGF)"/>
            <person name="Walter F."/>
            <person name="Albersmeier A."/>
            <person name="Kalinowski J."/>
            <person name="Ruckert C."/>
        </authorList>
    </citation>
    <scope>NUCLEOTIDE SEQUENCE</scope>
    <source>
        <strain evidence="3">JCM 4815</strain>
    </source>
</reference>
<comment type="caution">
    <text evidence="3">The sequence shown here is derived from an EMBL/GenBank/DDBJ whole genome shotgun (WGS) entry which is preliminary data.</text>
</comment>
<dbReference type="InterPro" id="IPR007278">
    <property type="entry name" value="DUF397"/>
</dbReference>
<evidence type="ECO:0000256" key="1">
    <source>
        <dbReference type="SAM" id="MobiDB-lite"/>
    </source>
</evidence>
<sequence>MHNAPELRRLKSSFSGDGGNNCVEVAATPAGAALRESDAPADILTTGQGPLLSLVRGLRTGAVSPRGPHE</sequence>
<evidence type="ECO:0000313" key="4">
    <source>
        <dbReference type="Proteomes" id="UP000622166"/>
    </source>
</evidence>
<feature type="region of interest" description="Disordered" evidence="1">
    <location>
        <begin position="1"/>
        <end position="20"/>
    </location>
</feature>
<dbReference type="EMBL" id="BMVW01000001">
    <property type="protein sequence ID" value="GGY87452.1"/>
    <property type="molecule type" value="Genomic_DNA"/>
</dbReference>
<name>A0A918P8B0_9ACTN</name>
<reference evidence="3" key="2">
    <citation type="submission" date="2020-09" db="EMBL/GenBank/DDBJ databases">
        <authorList>
            <person name="Sun Q."/>
            <person name="Ohkuma M."/>
        </authorList>
    </citation>
    <scope>NUCLEOTIDE SEQUENCE</scope>
    <source>
        <strain evidence="3">JCM 4815</strain>
    </source>
</reference>
<dbReference type="Pfam" id="PF04149">
    <property type="entry name" value="DUF397"/>
    <property type="match status" value="1"/>
</dbReference>
<dbReference type="Proteomes" id="UP000622166">
    <property type="component" value="Unassembled WGS sequence"/>
</dbReference>
<protein>
    <recommendedName>
        <fullName evidence="2">DUF397 domain-containing protein</fullName>
    </recommendedName>
</protein>
<dbReference type="AlphaFoldDB" id="A0A918P8B0"/>